<evidence type="ECO:0000256" key="1">
    <source>
        <dbReference type="ARBA" id="ARBA00023002"/>
    </source>
</evidence>
<feature type="chain" id="PRO_5034454581" evidence="2">
    <location>
        <begin position="23"/>
        <end position="642"/>
    </location>
</feature>
<protein>
    <submittedName>
        <fullName evidence="3">FAD-dependent oxidoreductase domain containing 2</fullName>
    </submittedName>
</protein>
<dbReference type="GO" id="GO:0005788">
    <property type="term" value="C:endoplasmic reticulum lumen"/>
    <property type="evidence" value="ECO:0007669"/>
    <property type="project" value="TreeGrafter"/>
</dbReference>
<dbReference type="SUPFAM" id="SSF51905">
    <property type="entry name" value="FAD/NAD(P)-binding domain"/>
    <property type="match status" value="1"/>
</dbReference>
<dbReference type="Proteomes" id="UP000694388">
    <property type="component" value="Unplaced"/>
</dbReference>
<name>A0A8C4QYC6_EPTBU</name>
<reference evidence="3" key="1">
    <citation type="submission" date="2025-08" db="UniProtKB">
        <authorList>
            <consortium name="Ensembl"/>
        </authorList>
    </citation>
    <scope>IDENTIFICATION</scope>
</reference>
<accession>A0A8C4QYC6</accession>
<dbReference type="GO" id="GO:0004497">
    <property type="term" value="F:monooxygenase activity"/>
    <property type="evidence" value="ECO:0007669"/>
    <property type="project" value="TreeGrafter"/>
</dbReference>
<keyword evidence="1" id="KW-0560">Oxidoreductase</keyword>
<dbReference type="PRINTS" id="PR00368">
    <property type="entry name" value="FADPNR"/>
</dbReference>
<dbReference type="OMA" id="KGQAYQC"/>
<dbReference type="GeneTree" id="ENSGT00640000091519"/>
<dbReference type="InterPro" id="IPR036188">
    <property type="entry name" value="FAD/NAD-bd_sf"/>
</dbReference>
<dbReference type="GO" id="GO:0036503">
    <property type="term" value="P:ERAD pathway"/>
    <property type="evidence" value="ECO:0007669"/>
    <property type="project" value="TreeGrafter"/>
</dbReference>
<dbReference type="GO" id="GO:0050660">
    <property type="term" value="F:flavin adenine dinucleotide binding"/>
    <property type="evidence" value="ECO:0007669"/>
    <property type="project" value="TreeGrafter"/>
</dbReference>
<proteinExistence type="predicted"/>
<dbReference type="FunFam" id="3.50.50.60:FF:000300">
    <property type="entry name" value="FAD-dependent oxidoreductase domain-containing 2"/>
    <property type="match status" value="1"/>
</dbReference>
<dbReference type="Pfam" id="PF13738">
    <property type="entry name" value="Pyr_redox_3"/>
    <property type="match status" value="1"/>
</dbReference>
<dbReference type="PANTHER" id="PTHR43539:SF23">
    <property type="entry name" value="FAD-DEPENDENT OXIDOREDUCTASE DOMAIN-CONTAINING PROTEIN 2"/>
    <property type="match status" value="1"/>
</dbReference>
<reference evidence="3" key="2">
    <citation type="submission" date="2025-09" db="UniProtKB">
        <authorList>
            <consortium name="Ensembl"/>
        </authorList>
    </citation>
    <scope>IDENTIFICATION</scope>
</reference>
<sequence>MTAFHRCLGPAAILTGLVLVVCEVTNKDYCIIGAGPGGLQMAYFLQQAGRNYIVLERNNISGSFFVRYPRHRKLISINKRHTGTTNREFSLRHDWNSLLSHDASLLYHHYSQDFFPHADTMLQYLQDYTTRLHLRVRYGTEVTSVATVPSNTTWNDHVFRLSTRNGDLWTCNIVLVATGTSMPNKPKFLGSELSEGYESVSVDPSDFEGQRVLILGVGNSAFETADRLMSTTSYIHLMGRSRVRLAWSTHYVGDIRAVNNDLLDTYQLKSLNAVLEASTDTLKLERTKDGRVQAYLRDNESWFPMTDTPTSDSFPEWGDNFSLREPYDRIIRCLGFRFDFSIFDKSLLVGRASRRKRKYPLIQSSHESPSTPGLFFIGTISHSLDHRKAAGGFIHGFRYTTRAVHRLLEYRTHGVPWPSIRLPISQLFNTIVRRINEASGPYQMFSVLADVILLKKNATEFEYLEEYPVGALSDLKANTGRVPDDALFVINLEYGKDFSGPGLDVFSANRAEINPFKAWRSNFLHPVIYYFLRLPTANNMQFRPRGWTLPRPTRIHHIVEDFLTAWTAPASHLLPLRRFLESCLHSDLRNFFAETCFHQALTVRQQPITCQQGYLQGMGLDAGMWLGNVIPPTLQLPTRRSM</sequence>
<dbReference type="AlphaFoldDB" id="A0A8C4QYC6"/>
<dbReference type="PANTHER" id="PTHR43539">
    <property type="entry name" value="FLAVIN-BINDING MONOOXYGENASE-LIKE PROTEIN (AFU_ORTHOLOGUE AFUA_4G09220)"/>
    <property type="match status" value="1"/>
</dbReference>
<dbReference type="Ensembl" id="ENSEBUT00000022028.1">
    <property type="protein sequence ID" value="ENSEBUP00000021452.1"/>
    <property type="gene ID" value="ENSEBUG00000013252.1"/>
</dbReference>
<evidence type="ECO:0000256" key="2">
    <source>
        <dbReference type="SAM" id="SignalP"/>
    </source>
</evidence>
<evidence type="ECO:0000313" key="3">
    <source>
        <dbReference type="Ensembl" id="ENSEBUP00000021452.1"/>
    </source>
</evidence>
<dbReference type="Gene3D" id="3.50.50.60">
    <property type="entry name" value="FAD/NAD(P)-binding domain"/>
    <property type="match status" value="2"/>
</dbReference>
<dbReference type="PRINTS" id="PR00411">
    <property type="entry name" value="PNDRDTASEI"/>
</dbReference>
<organism evidence="3 4">
    <name type="scientific">Eptatretus burgeri</name>
    <name type="common">Inshore hagfish</name>
    <dbReference type="NCBI Taxonomy" id="7764"/>
    <lineage>
        <taxon>Eukaryota</taxon>
        <taxon>Metazoa</taxon>
        <taxon>Chordata</taxon>
        <taxon>Craniata</taxon>
        <taxon>Vertebrata</taxon>
        <taxon>Cyclostomata</taxon>
        <taxon>Myxini</taxon>
        <taxon>Myxiniformes</taxon>
        <taxon>Myxinidae</taxon>
        <taxon>Eptatretinae</taxon>
        <taxon>Eptatretus</taxon>
    </lineage>
</organism>
<evidence type="ECO:0000313" key="4">
    <source>
        <dbReference type="Proteomes" id="UP000694388"/>
    </source>
</evidence>
<keyword evidence="2" id="KW-0732">Signal</keyword>
<dbReference type="InterPro" id="IPR050982">
    <property type="entry name" value="Auxin_biosynth/cation_transpt"/>
</dbReference>
<feature type="signal peptide" evidence="2">
    <location>
        <begin position="1"/>
        <end position="22"/>
    </location>
</feature>
<keyword evidence="4" id="KW-1185">Reference proteome</keyword>